<feature type="transmembrane region" description="Helical" evidence="1">
    <location>
        <begin position="352"/>
        <end position="376"/>
    </location>
</feature>
<feature type="transmembrane region" description="Helical" evidence="1">
    <location>
        <begin position="298"/>
        <end position="320"/>
    </location>
</feature>
<sequence>MCNEAARRMAIGQIRKDFAERRIPLRFPEGVPNLPATGSVRITDASAIVRHGETGAELVMRRWSWPLPNGRPLYNFRSEGRRFDNSRNGGRCLIPLDSFYEFTDAADGSRKRKDKWSFALAAGSDGRRNRYASSNRPNAFFCVAGIWRRDATVGEAFTMLTSNPGPDVAPYHSRQIVLFSSDAWMAWIEGVVPATDLIAPSPAGTLIAEQIVGQTSLARSDRYCDLLSTMRTGISLGHALPASSTMLTPALLLLAAAGTVVLRLAWDAREPAQVRLTLAGWSAIAVALAALAARDGAWGIALGALPVMLVAFGFLARAALASAAPSRAARVVESEPSVHLHARDWRDVGRRVAIFLIAVPVAGLVSLLAGLAFAAAARAGGAVEADSITLALFVTPLVWSILGVVLLLEARAAAMLRPLVAIGAVSGATFWLLG</sequence>
<name>A0A2A4B4N4_9SPHN</name>
<evidence type="ECO:0000313" key="2">
    <source>
        <dbReference type="EMBL" id="PCD02708.1"/>
    </source>
</evidence>
<accession>A0A2A4B4N4</accession>
<dbReference type="SUPFAM" id="SSF143081">
    <property type="entry name" value="BB1717-like"/>
    <property type="match status" value="1"/>
</dbReference>
<keyword evidence="1" id="KW-1133">Transmembrane helix</keyword>
<dbReference type="EMBL" id="NWMW01000002">
    <property type="protein sequence ID" value="PCD02708.1"/>
    <property type="molecule type" value="Genomic_DNA"/>
</dbReference>
<dbReference type="Pfam" id="PF02586">
    <property type="entry name" value="SRAP"/>
    <property type="match status" value="1"/>
</dbReference>
<comment type="caution">
    <text evidence="2">The sequence shown here is derived from an EMBL/GenBank/DDBJ whole genome shotgun (WGS) entry which is preliminary data.</text>
</comment>
<evidence type="ECO:0000256" key="1">
    <source>
        <dbReference type="SAM" id="Phobius"/>
    </source>
</evidence>
<feature type="transmembrane region" description="Helical" evidence="1">
    <location>
        <begin position="415"/>
        <end position="433"/>
    </location>
</feature>
<proteinExistence type="predicted"/>
<keyword evidence="1" id="KW-0472">Membrane</keyword>
<dbReference type="AlphaFoldDB" id="A0A2A4B4N4"/>
<feature type="transmembrane region" description="Helical" evidence="1">
    <location>
        <begin position="273"/>
        <end position="292"/>
    </location>
</feature>
<protein>
    <recommendedName>
        <fullName evidence="4">DUF159 family protein</fullName>
    </recommendedName>
</protein>
<feature type="transmembrane region" description="Helical" evidence="1">
    <location>
        <begin position="246"/>
        <end position="266"/>
    </location>
</feature>
<organism evidence="2 3">
    <name type="scientific">Sphingomonas spermidinifaciens</name>
    <dbReference type="NCBI Taxonomy" id="1141889"/>
    <lineage>
        <taxon>Bacteria</taxon>
        <taxon>Pseudomonadati</taxon>
        <taxon>Pseudomonadota</taxon>
        <taxon>Alphaproteobacteria</taxon>
        <taxon>Sphingomonadales</taxon>
        <taxon>Sphingomonadaceae</taxon>
        <taxon>Sphingomonas</taxon>
    </lineage>
</organism>
<feature type="transmembrane region" description="Helical" evidence="1">
    <location>
        <begin position="388"/>
        <end position="408"/>
    </location>
</feature>
<dbReference type="GO" id="GO:0106300">
    <property type="term" value="P:protein-DNA covalent cross-linking repair"/>
    <property type="evidence" value="ECO:0007669"/>
    <property type="project" value="InterPro"/>
</dbReference>
<keyword evidence="1" id="KW-0812">Transmembrane</keyword>
<evidence type="ECO:0000313" key="3">
    <source>
        <dbReference type="Proteomes" id="UP000218366"/>
    </source>
</evidence>
<dbReference type="GO" id="GO:0003697">
    <property type="term" value="F:single-stranded DNA binding"/>
    <property type="evidence" value="ECO:0007669"/>
    <property type="project" value="InterPro"/>
</dbReference>
<dbReference type="InterPro" id="IPR036590">
    <property type="entry name" value="SRAP-like"/>
</dbReference>
<dbReference type="InterPro" id="IPR003738">
    <property type="entry name" value="SRAP"/>
</dbReference>
<dbReference type="Proteomes" id="UP000218366">
    <property type="component" value="Unassembled WGS sequence"/>
</dbReference>
<dbReference type="Gene3D" id="3.90.1680.10">
    <property type="entry name" value="SOS response associated peptidase-like"/>
    <property type="match status" value="1"/>
</dbReference>
<gene>
    <name evidence="2" type="ORF">COC42_15110</name>
</gene>
<evidence type="ECO:0008006" key="4">
    <source>
        <dbReference type="Google" id="ProtNLM"/>
    </source>
</evidence>
<keyword evidence="3" id="KW-1185">Reference proteome</keyword>
<reference evidence="2 3" key="1">
    <citation type="submission" date="2017-09" db="EMBL/GenBank/DDBJ databases">
        <title>Sphingomonas spermidinifaciens 9NM-10, whole genome shotgun sequence.</title>
        <authorList>
            <person name="Feng G."/>
            <person name="Zhu H."/>
        </authorList>
    </citation>
    <scope>NUCLEOTIDE SEQUENCE [LARGE SCALE GENOMIC DNA]</scope>
    <source>
        <strain evidence="2 3">9NM-10</strain>
    </source>
</reference>